<name>A0A9X0L6B8_SOLP1</name>
<sequence>MGRKVAAKYWQNKEEGTGFNYIHRQKIDVFSGIPVRFEDELYSKFIKADSERWRFQEEYVLEIDDVLLEPERLLGTRPNRELVEQTVVYKGDRQYPYILNHLMRPKQPTELPVAIWYDGSATRNYYHHFVDALSSLQQLERSNLPKSTPLLITRKMYEQSFFQYLYKRSAFLQGLNWYVVENEEWVHVGKLYKLQSAHFSPDTWRAMRTMYELPDTKPWRKVFLSRDKQKYGRYLANEVEAIAVMQKHGFEVVYAEHLTMEEQVQLFQETEYLVALHGAGLIQQFFMNYDHGHIIEIMPSNYLQPLYYWQAYAAGMRYYDVVVGGDMREGKEYWVDVPRLEAAVVRMLQNTHTGRVYGLTQLN</sequence>
<evidence type="ECO:0000256" key="5">
    <source>
        <dbReference type="ARBA" id="ARBA00022989"/>
    </source>
</evidence>
<keyword evidence="2" id="KW-0328">Glycosyltransferase</keyword>
<comment type="subcellular location">
    <subcellularLocation>
        <location evidence="1">Membrane</location>
        <topology evidence="1">Single-pass membrane protein</topology>
    </subcellularLocation>
</comment>
<keyword evidence="5" id="KW-1133">Transmembrane helix</keyword>
<organism evidence="9 10">
    <name type="scientific">Solirubrum puertoriconensis</name>
    <dbReference type="NCBI Taxonomy" id="1751427"/>
    <lineage>
        <taxon>Bacteria</taxon>
        <taxon>Pseudomonadati</taxon>
        <taxon>Bacteroidota</taxon>
        <taxon>Cytophagia</taxon>
        <taxon>Cytophagales</taxon>
    </lineage>
</organism>
<reference evidence="9 10" key="1">
    <citation type="submission" date="2015-11" db="EMBL/GenBank/DDBJ databases">
        <title>Solirubrum puertoriconensis gen. nov. an environmental bacteria isolated in Puerto Rico.</title>
        <authorList>
            <person name="Cuebas-Irizarry M.F."/>
            <person name="Montalvo-Rodriguez R."/>
        </authorList>
    </citation>
    <scope>NUCLEOTIDE SEQUENCE [LARGE SCALE GENOMIC DNA]</scope>
    <source>
        <strain evidence="9 10">MC1A</strain>
    </source>
</reference>
<dbReference type="Proteomes" id="UP000054223">
    <property type="component" value="Unassembled WGS sequence"/>
</dbReference>
<evidence type="ECO:0000256" key="6">
    <source>
        <dbReference type="ARBA" id="ARBA00023136"/>
    </source>
</evidence>
<dbReference type="PANTHER" id="PTHR20961:SF38">
    <property type="entry name" value="PROTEIN O-LINKED-MANNOSE BETA-1,4-N-ACETYLGLUCOSAMINYLTRANSFERASE 2"/>
    <property type="match status" value="1"/>
</dbReference>
<dbReference type="GO" id="GO:0016020">
    <property type="term" value="C:membrane"/>
    <property type="evidence" value="ECO:0007669"/>
    <property type="project" value="UniProtKB-SubCell"/>
</dbReference>
<dbReference type="PANTHER" id="PTHR20961">
    <property type="entry name" value="GLYCOSYLTRANSFERASE"/>
    <property type="match status" value="1"/>
</dbReference>
<feature type="domain" description="Glycosyltransferase 61 catalytic" evidence="8">
    <location>
        <begin position="125"/>
        <end position="288"/>
    </location>
</feature>
<keyword evidence="3" id="KW-0808">Transferase</keyword>
<evidence type="ECO:0000256" key="2">
    <source>
        <dbReference type="ARBA" id="ARBA00022676"/>
    </source>
</evidence>
<gene>
    <name evidence="9" type="ORF">ASU33_17705</name>
</gene>
<evidence type="ECO:0000256" key="7">
    <source>
        <dbReference type="ARBA" id="ARBA00023180"/>
    </source>
</evidence>
<keyword evidence="7" id="KW-0325">Glycoprotein</keyword>
<dbReference type="EMBL" id="LNAL01000003">
    <property type="protein sequence ID" value="KUG09545.1"/>
    <property type="molecule type" value="Genomic_DNA"/>
</dbReference>
<evidence type="ECO:0000259" key="8">
    <source>
        <dbReference type="Pfam" id="PF04577"/>
    </source>
</evidence>
<evidence type="ECO:0000256" key="3">
    <source>
        <dbReference type="ARBA" id="ARBA00022679"/>
    </source>
</evidence>
<proteinExistence type="predicted"/>
<keyword evidence="6" id="KW-0472">Membrane</keyword>
<accession>A0A9X0L6B8</accession>
<evidence type="ECO:0000313" key="10">
    <source>
        <dbReference type="Proteomes" id="UP000054223"/>
    </source>
</evidence>
<dbReference type="InterPro" id="IPR007657">
    <property type="entry name" value="Glycosyltransferase_61"/>
</dbReference>
<comment type="caution">
    <text evidence="9">The sequence shown here is derived from an EMBL/GenBank/DDBJ whole genome shotgun (WGS) entry which is preliminary data.</text>
</comment>
<dbReference type="AlphaFoldDB" id="A0A9X0L6B8"/>
<dbReference type="InterPro" id="IPR049625">
    <property type="entry name" value="Glyco_transf_61_cat"/>
</dbReference>
<protein>
    <recommendedName>
        <fullName evidence="8">Glycosyltransferase 61 catalytic domain-containing protein</fullName>
    </recommendedName>
</protein>
<evidence type="ECO:0000256" key="4">
    <source>
        <dbReference type="ARBA" id="ARBA00022692"/>
    </source>
</evidence>
<dbReference type="Pfam" id="PF04577">
    <property type="entry name" value="Glyco_transf_61"/>
    <property type="match status" value="1"/>
</dbReference>
<evidence type="ECO:0000256" key="1">
    <source>
        <dbReference type="ARBA" id="ARBA00004167"/>
    </source>
</evidence>
<keyword evidence="4" id="KW-0812">Transmembrane</keyword>
<dbReference type="GO" id="GO:0016757">
    <property type="term" value="F:glycosyltransferase activity"/>
    <property type="evidence" value="ECO:0007669"/>
    <property type="project" value="UniProtKB-KW"/>
</dbReference>
<evidence type="ECO:0000313" key="9">
    <source>
        <dbReference type="EMBL" id="KUG09545.1"/>
    </source>
</evidence>
<keyword evidence="10" id="KW-1185">Reference proteome</keyword>